<dbReference type="AlphaFoldDB" id="A0A171CSN7"/>
<evidence type="ECO:0000313" key="1">
    <source>
        <dbReference type="EMBL" id="GAT67156.1"/>
    </source>
</evidence>
<evidence type="ECO:0000313" key="2">
    <source>
        <dbReference type="Proteomes" id="UP000077701"/>
    </source>
</evidence>
<dbReference type="STRING" id="161355.PS9374_02809"/>
<dbReference type="OrthoDB" id="4296361at2"/>
<protein>
    <submittedName>
        <fullName evidence="1">Uncharacterized protein</fullName>
    </submittedName>
</protein>
<dbReference type="EMBL" id="BDCX01000006">
    <property type="protein sequence ID" value="GAT67156.1"/>
    <property type="molecule type" value="Genomic_DNA"/>
</dbReference>
<name>A0A171CSN7_9ACTN</name>
<dbReference type="RefSeq" id="WP_153054233.1">
    <property type="nucleotide sequence ID" value="NZ_BDCX01000006.1"/>
</dbReference>
<accession>A0A171CSN7</accession>
<dbReference type="Proteomes" id="UP000077701">
    <property type="component" value="Unassembled WGS sequence"/>
</dbReference>
<comment type="caution">
    <text evidence="1">The sequence shown here is derived from an EMBL/GenBank/DDBJ whole genome shotgun (WGS) entry which is preliminary data.</text>
</comment>
<reference evidence="2" key="2">
    <citation type="submission" date="2016-04" db="EMBL/GenBank/DDBJ databases">
        <title>Planomonospora sphaerica JCM9374 whole genome shotgun sequence.</title>
        <authorList>
            <person name="Suzuki T."/>
            <person name="Dohra H."/>
            <person name="Kodani S."/>
        </authorList>
    </citation>
    <scope>NUCLEOTIDE SEQUENCE [LARGE SCALE GENOMIC DNA]</scope>
    <source>
        <strain evidence="2">JCM 9374</strain>
    </source>
</reference>
<organism evidence="1 2">
    <name type="scientific">Planomonospora sphaerica</name>
    <dbReference type="NCBI Taxonomy" id="161355"/>
    <lineage>
        <taxon>Bacteria</taxon>
        <taxon>Bacillati</taxon>
        <taxon>Actinomycetota</taxon>
        <taxon>Actinomycetes</taxon>
        <taxon>Streptosporangiales</taxon>
        <taxon>Streptosporangiaceae</taxon>
        <taxon>Planomonospora</taxon>
    </lineage>
</organism>
<sequence length="124" mass="13300">MTVVDAVEVPPAGPALEGDWRFTEFVMRTWTEPELAARYRRDPVATLAEFGIGLRGAGEAPRLDTGAGDEVVVERFAHPSAGAVWPCCIEDPQRPSAEAAVWPCCIEDPRSPLADAADRPGRAG</sequence>
<proteinExistence type="predicted"/>
<reference evidence="1 2" key="1">
    <citation type="journal article" date="2016" name="Genome Announc.">
        <title>Draft Genome Sequence of Planomonospora sphaerica JCM9374, a Rare Actinomycete.</title>
        <authorList>
            <person name="Dohra H."/>
            <person name="Suzuki T."/>
            <person name="Inoue Y."/>
            <person name="Kodani S."/>
        </authorList>
    </citation>
    <scope>NUCLEOTIDE SEQUENCE [LARGE SCALE GENOMIC DNA]</scope>
    <source>
        <strain evidence="1 2">JCM 9374</strain>
    </source>
</reference>
<keyword evidence="2" id="KW-1185">Reference proteome</keyword>
<gene>
    <name evidence="1" type="ORF">PS9374_02809</name>
</gene>